<dbReference type="InterPro" id="IPR007396">
    <property type="entry name" value="TR_PAI2-type"/>
</dbReference>
<dbReference type="PANTHER" id="PTHR35802">
    <property type="entry name" value="PROTEASE SYNTHASE AND SPORULATION PROTEIN PAI 2"/>
    <property type="match status" value="1"/>
</dbReference>
<accession>A0A7H0LK52</accession>
<gene>
    <name evidence="1" type="ORF">H3Z74_02045</name>
</gene>
<dbReference type="RefSeq" id="WP_187762361.1">
    <property type="nucleotide sequence ID" value="NZ_CP061038.1"/>
</dbReference>
<evidence type="ECO:0000313" key="2">
    <source>
        <dbReference type="Proteomes" id="UP000516148"/>
    </source>
</evidence>
<protein>
    <submittedName>
        <fullName evidence="1">FMN-binding negative transcriptional regulator</fullName>
    </submittedName>
</protein>
<evidence type="ECO:0000313" key="1">
    <source>
        <dbReference type="EMBL" id="QNQ10055.1"/>
    </source>
</evidence>
<organism evidence="1 2">
    <name type="scientific">Sphingomonas alpina</name>
    <dbReference type="NCBI Taxonomy" id="653931"/>
    <lineage>
        <taxon>Bacteria</taxon>
        <taxon>Pseudomonadati</taxon>
        <taxon>Pseudomonadota</taxon>
        <taxon>Alphaproteobacteria</taxon>
        <taxon>Sphingomonadales</taxon>
        <taxon>Sphingomonadaceae</taxon>
        <taxon>Sphingomonas</taxon>
    </lineage>
</organism>
<sequence>MHPNPAFRPGDDAAMLDWAVAIGFAHIFAVTPAGPMMVHAPIVAVGERQLRFHVSRANRATPHLDGARLLLSIAGADGYITPNWYANPAPEVPTWNYTAVEIEGHARSVDEAGLIDQVDRLAALHEPRIIPENPWTRDKLDEARQRAMLRAIIAFEVTVDAVRGTHKLSQNKSAGDRARVIAGLKRSGNTALAEVMEA</sequence>
<dbReference type="SUPFAM" id="SSF50475">
    <property type="entry name" value="FMN-binding split barrel"/>
    <property type="match status" value="1"/>
</dbReference>
<dbReference type="Gene3D" id="2.30.110.10">
    <property type="entry name" value="Electron Transport, Fmn-binding Protein, Chain A"/>
    <property type="match status" value="1"/>
</dbReference>
<dbReference type="EMBL" id="CP061038">
    <property type="protein sequence ID" value="QNQ10055.1"/>
    <property type="molecule type" value="Genomic_DNA"/>
</dbReference>
<name>A0A7H0LK52_9SPHN</name>
<keyword evidence="2" id="KW-1185">Reference proteome</keyword>
<proteinExistence type="predicted"/>
<dbReference type="PANTHER" id="PTHR35802:SF1">
    <property type="entry name" value="PROTEASE SYNTHASE AND SPORULATION PROTEIN PAI 2"/>
    <property type="match status" value="1"/>
</dbReference>
<dbReference type="InterPro" id="IPR012349">
    <property type="entry name" value="Split_barrel_FMN-bd"/>
</dbReference>
<dbReference type="KEGG" id="spap:H3Z74_02045"/>
<reference evidence="1 2" key="1">
    <citation type="submission" date="2020-09" db="EMBL/GenBank/DDBJ databases">
        <title>Sphingomonas sp., a new species isolated from pork steak.</title>
        <authorList>
            <person name="Heidler von Heilborn D."/>
        </authorList>
    </citation>
    <scope>NUCLEOTIDE SEQUENCE [LARGE SCALE GENOMIC DNA]</scope>
    <source>
        <strain evidence="2">S8-3T</strain>
    </source>
</reference>
<dbReference type="AlphaFoldDB" id="A0A7H0LK52"/>
<dbReference type="Pfam" id="PF04299">
    <property type="entry name" value="FMN_bind_2"/>
    <property type="match status" value="1"/>
</dbReference>
<dbReference type="PIRSF" id="PIRSF010372">
    <property type="entry name" value="PaiB"/>
    <property type="match status" value="1"/>
</dbReference>
<dbReference type="Proteomes" id="UP000516148">
    <property type="component" value="Chromosome"/>
</dbReference>